<dbReference type="Gene3D" id="3.30.565.10">
    <property type="entry name" value="Histidine kinase-like ATPase, C-terminal domain"/>
    <property type="match status" value="1"/>
</dbReference>
<evidence type="ECO:0000256" key="1">
    <source>
        <dbReference type="ARBA" id="ARBA00000085"/>
    </source>
</evidence>
<dbReference type="SUPFAM" id="SSF55785">
    <property type="entry name" value="PYP-like sensor domain (PAS domain)"/>
    <property type="match status" value="1"/>
</dbReference>
<keyword evidence="6" id="KW-0418">Kinase</keyword>
<evidence type="ECO:0000313" key="11">
    <source>
        <dbReference type="Proteomes" id="UP000800981"/>
    </source>
</evidence>
<dbReference type="SMART" id="SM00387">
    <property type="entry name" value="HATPase_c"/>
    <property type="match status" value="1"/>
</dbReference>
<keyword evidence="4" id="KW-0597">Phosphoprotein</keyword>
<gene>
    <name evidence="10" type="ORF">G9H71_09715</name>
</gene>
<dbReference type="InterPro" id="IPR036097">
    <property type="entry name" value="HisK_dim/P_sf"/>
</dbReference>
<dbReference type="Pfam" id="PF02518">
    <property type="entry name" value="HATPase_c"/>
    <property type="match status" value="1"/>
</dbReference>
<feature type="domain" description="Histidine kinase" evidence="8">
    <location>
        <begin position="147"/>
        <end position="359"/>
    </location>
</feature>
<dbReference type="SMART" id="SM00091">
    <property type="entry name" value="PAS"/>
    <property type="match status" value="1"/>
</dbReference>
<evidence type="ECO:0000256" key="5">
    <source>
        <dbReference type="ARBA" id="ARBA00022679"/>
    </source>
</evidence>
<dbReference type="InterPro" id="IPR013767">
    <property type="entry name" value="PAS_fold"/>
</dbReference>
<evidence type="ECO:0000259" key="9">
    <source>
        <dbReference type="PROSITE" id="PS50112"/>
    </source>
</evidence>
<dbReference type="PRINTS" id="PR00344">
    <property type="entry name" value="BCTRLSENSOR"/>
</dbReference>
<dbReference type="CDD" id="cd00075">
    <property type="entry name" value="HATPase"/>
    <property type="match status" value="1"/>
</dbReference>
<dbReference type="Pfam" id="PF00989">
    <property type="entry name" value="PAS"/>
    <property type="match status" value="1"/>
</dbReference>
<dbReference type="InterPro" id="IPR036890">
    <property type="entry name" value="HATPase_C_sf"/>
</dbReference>
<dbReference type="RefSeq" id="WP_166281247.1">
    <property type="nucleotide sequence ID" value="NZ_JAANNP010000003.1"/>
</dbReference>
<comment type="catalytic activity">
    <reaction evidence="1">
        <text>ATP + protein L-histidine = ADP + protein N-phospho-L-histidine.</text>
        <dbReference type="EC" id="2.7.13.3"/>
    </reaction>
</comment>
<evidence type="ECO:0000313" key="10">
    <source>
        <dbReference type="EMBL" id="NHC14057.1"/>
    </source>
</evidence>
<dbReference type="Pfam" id="PF00512">
    <property type="entry name" value="HisKA"/>
    <property type="match status" value="1"/>
</dbReference>
<name>A0ABX0GWS7_9ACTN</name>
<dbReference type="CDD" id="cd00130">
    <property type="entry name" value="PAS"/>
    <property type="match status" value="1"/>
</dbReference>
<dbReference type="InterPro" id="IPR035965">
    <property type="entry name" value="PAS-like_dom_sf"/>
</dbReference>
<dbReference type="InterPro" id="IPR005467">
    <property type="entry name" value="His_kinase_dom"/>
</dbReference>
<protein>
    <recommendedName>
        <fullName evidence="3">histidine kinase</fullName>
        <ecNumber evidence="3">2.7.13.3</ecNumber>
    </recommendedName>
</protein>
<dbReference type="InterPro" id="IPR050736">
    <property type="entry name" value="Sensor_HK_Regulatory"/>
</dbReference>
<dbReference type="Gene3D" id="1.10.287.130">
    <property type="match status" value="1"/>
</dbReference>
<evidence type="ECO:0000256" key="6">
    <source>
        <dbReference type="ARBA" id="ARBA00022777"/>
    </source>
</evidence>
<evidence type="ECO:0000256" key="2">
    <source>
        <dbReference type="ARBA" id="ARBA00004236"/>
    </source>
</evidence>
<dbReference type="InterPro" id="IPR004358">
    <property type="entry name" value="Sig_transdc_His_kin-like_C"/>
</dbReference>
<sequence>MGPDGLSLAGVGAAAAPDALAVAPDDLPDGLVVADGTGRVVVFNAAASHMTGSAPADVLGRPLEEALPLADRDGKVWWECAAPYAGLAIRTGFSERTLQLPDGREVLVSGRYVRAQRLGPVVRVVVSLRCTRVREREELSRAELVSTVAHELRSPLTSVKGFTATLLKRWDRFTDEQKRLMLETVEADADRVTRLITELLDTARIDSGRLQLRKEPVDLPATVQRHVAGLVAAGAEEARFVVEVAPGVGELWADRDKLDQVLSNLLENALRHGDGKVTVRVEPLGTGGTALTITDEGEGVPQEMRQRVFTKFWRTGRRGGTGLGLYIVRGLVEAHGGQIAIDTAPSGGALFRVELPSGVPDFEL</sequence>
<dbReference type="EC" id="2.7.13.3" evidence="3"/>
<feature type="domain" description="PAS" evidence="9">
    <location>
        <begin position="16"/>
        <end position="61"/>
    </location>
</feature>
<dbReference type="InterPro" id="IPR003594">
    <property type="entry name" value="HATPase_dom"/>
</dbReference>
<evidence type="ECO:0000256" key="4">
    <source>
        <dbReference type="ARBA" id="ARBA00022553"/>
    </source>
</evidence>
<dbReference type="PANTHER" id="PTHR43711:SF1">
    <property type="entry name" value="HISTIDINE KINASE 1"/>
    <property type="match status" value="1"/>
</dbReference>
<proteinExistence type="predicted"/>
<reference evidence="10 11" key="1">
    <citation type="submission" date="2020-03" db="EMBL/GenBank/DDBJ databases">
        <title>Two novel Motilibacter sp.</title>
        <authorList>
            <person name="Liu S."/>
        </authorList>
    </citation>
    <scope>NUCLEOTIDE SEQUENCE [LARGE SCALE GENOMIC DNA]</scope>
    <source>
        <strain evidence="10 11">E257</strain>
    </source>
</reference>
<dbReference type="SUPFAM" id="SSF55874">
    <property type="entry name" value="ATPase domain of HSP90 chaperone/DNA topoisomerase II/histidine kinase"/>
    <property type="match status" value="1"/>
</dbReference>
<accession>A0ABX0GWS7</accession>
<dbReference type="CDD" id="cd00082">
    <property type="entry name" value="HisKA"/>
    <property type="match status" value="1"/>
</dbReference>
<dbReference type="EMBL" id="JAANNP010000003">
    <property type="protein sequence ID" value="NHC14057.1"/>
    <property type="molecule type" value="Genomic_DNA"/>
</dbReference>
<dbReference type="PROSITE" id="PS50109">
    <property type="entry name" value="HIS_KIN"/>
    <property type="match status" value="1"/>
</dbReference>
<dbReference type="InterPro" id="IPR003661">
    <property type="entry name" value="HisK_dim/P_dom"/>
</dbReference>
<evidence type="ECO:0000256" key="3">
    <source>
        <dbReference type="ARBA" id="ARBA00012438"/>
    </source>
</evidence>
<keyword evidence="7" id="KW-0902">Two-component regulatory system</keyword>
<dbReference type="SMART" id="SM00388">
    <property type="entry name" value="HisKA"/>
    <property type="match status" value="1"/>
</dbReference>
<dbReference type="Gene3D" id="3.30.450.20">
    <property type="entry name" value="PAS domain"/>
    <property type="match status" value="1"/>
</dbReference>
<organism evidence="10 11">
    <name type="scientific">Motilibacter deserti</name>
    <dbReference type="NCBI Taxonomy" id="2714956"/>
    <lineage>
        <taxon>Bacteria</taxon>
        <taxon>Bacillati</taxon>
        <taxon>Actinomycetota</taxon>
        <taxon>Actinomycetes</taxon>
        <taxon>Motilibacterales</taxon>
        <taxon>Motilibacteraceae</taxon>
        <taxon>Motilibacter</taxon>
    </lineage>
</organism>
<comment type="caution">
    <text evidence="10">The sequence shown here is derived from an EMBL/GenBank/DDBJ whole genome shotgun (WGS) entry which is preliminary data.</text>
</comment>
<keyword evidence="5" id="KW-0808">Transferase</keyword>
<dbReference type="SUPFAM" id="SSF47384">
    <property type="entry name" value="Homodimeric domain of signal transducing histidine kinase"/>
    <property type="match status" value="1"/>
</dbReference>
<dbReference type="PANTHER" id="PTHR43711">
    <property type="entry name" value="TWO-COMPONENT HISTIDINE KINASE"/>
    <property type="match status" value="1"/>
</dbReference>
<evidence type="ECO:0000256" key="7">
    <source>
        <dbReference type="ARBA" id="ARBA00023012"/>
    </source>
</evidence>
<keyword evidence="11" id="KW-1185">Reference proteome</keyword>
<dbReference type="Proteomes" id="UP000800981">
    <property type="component" value="Unassembled WGS sequence"/>
</dbReference>
<dbReference type="InterPro" id="IPR000014">
    <property type="entry name" value="PAS"/>
</dbReference>
<comment type="subcellular location">
    <subcellularLocation>
        <location evidence="2">Cell membrane</location>
    </subcellularLocation>
</comment>
<dbReference type="PROSITE" id="PS50112">
    <property type="entry name" value="PAS"/>
    <property type="match status" value="1"/>
</dbReference>
<evidence type="ECO:0000259" key="8">
    <source>
        <dbReference type="PROSITE" id="PS50109"/>
    </source>
</evidence>